<dbReference type="AlphaFoldDB" id="A0A4W5RK80"/>
<feature type="active site" description="Proton acceptor" evidence="12">
    <location>
        <position position="1139"/>
    </location>
</feature>
<feature type="binding site" evidence="13">
    <location>
        <position position="340"/>
    </location>
    <ligand>
        <name>FAD</name>
        <dbReference type="ChEBI" id="CHEBI:57692"/>
    </ligand>
</feature>
<feature type="binding site" evidence="14">
    <location>
        <position position="97"/>
    </location>
    <ligand>
        <name>[2Fe-2S] cluster</name>
        <dbReference type="ChEBI" id="CHEBI:190135"/>
        <label>2</label>
    </ligand>
</feature>
<dbReference type="Gene3D" id="3.10.20.30">
    <property type="match status" value="1"/>
</dbReference>
<feature type="binding site" evidence="14">
    <location>
        <position position="129"/>
    </location>
    <ligand>
        <name>[2Fe-2S] cluster</name>
        <dbReference type="ChEBI" id="CHEBI:190135"/>
        <label>2</label>
    </ligand>
</feature>
<keyword evidence="7 13" id="KW-0274">FAD</keyword>
<comment type="cofactor">
    <cofactor evidence="1 13">
        <name>FAD</name>
        <dbReference type="ChEBI" id="CHEBI:57692"/>
    </cofactor>
</comment>
<dbReference type="GO" id="GO:0051537">
    <property type="term" value="F:2 iron, 2 sulfur cluster binding"/>
    <property type="evidence" value="ECO:0007669"/>
    <property type="project" value="UniProtKB-KW"/>
</dbReference>
<dbReference type="PANTHER" id="PTHR45444">
    <property type="entry name" value="XANTHINE DEHYDROGENASE"/>
    <property type="match status" value="1"/>
</dbReference>
<keyword evidence="18" id="KW-1185">Reference proteome</keyword>
<dbReference type="InterPro" id="IPR005107">
    <property type="entry name" value="CO_DH_flav_C"/>
</dbReference>
<dbReference type="InterPro" id="IPR008274">
    <property type="entry name" value="AldOxase/xan_DH_MoCoBD1"/>
</dbReference>
<feature type="chain" id="PRO_5021264891" evidence="15">
    <location>
        <begin position="26"/>
        <end position="1207"/>
    </location>
</feature>
<evidence type="ECO:0000256" key="4">
    <source>
        <dbReference type="ARBA" id="ARBA00022630"/>
    </source>
</evidence>
<dbReference type="InterPro" id="IPR016208">
    <property type="entry name" value="Ald_Oxase/xanthine_DH-like"/>
</dbReference>
<dbReference type="FunFam" id="3.30.43.10:FF:000001">
    <property type="entry name" value="Xanthine dehydrogenase/oxidase"/>
    <property type="match status" value="1"/>
</dbReference>
<dbReference type="FunFam" id="3.30.465.10:FF:000004">
    <property type="entry name" value="Xanthine dehydrogenase/oxidase"/>
    <property type="match status" value="1"/>
</dbReference>
<dbReference type="InterPro" id="IPR036856">
    <property type="entry name" value="Ald_Oxase/Xan_DH_a/b_sf"/>
</dbReference>
<dbReference type="Gene3D" id="3.30.43.10">
    <property type="entry name" value="Uridine Diphospho-n-acetylenolpyruvylglucosamine Reductase, domain 2"/>
    <property type="match status" value="1"/>
</dbReference>
<protein>
    <submittedName>
        <fullName evidence="17">Aldehyde oxidase 5</fullName>
    </submittedName>
</protein>
<dbReference type="SUPFAM" id="SSF56003">
    <property type="entry name" value="Molybdenum cofactor-binding domain"/>
    <property type="match status" value="1"/>
</dbReference>
<dbReference type="GO" id="GO:0071949">
    <property type="term" value="F:FAD binding"/>
    <property type="evidence" value="ECO:0007669"/>
    <property type="project" value="InterPro"/>
</dbReference>
<keyword evidence="10 14" id="KW-0411">Iron-sulfur</keyword>
<dbReference type="InterPro" id="IPR036683">
    <property type="entry name" value="CO_DH_flav_C_dom_sf"/>
</dbReference>
<keyword evidence="6 14" id="KW-0479">Metal-binding</keyword>
<dbReference type="Pfam" id="PF00111">
    <property type="entry name" value="Fer2"/>
    <property type="match status" value="1"/>
</dbReference>
<dbReference type="Gene3D" id="3.30.465.10">
    <property type="match status" value="1"/>
</dbReference>
<dbReference type="Ensembl" id="ENSHHUT00000093162.1">
    <property type="protein sequence ID" value="ENSHHUP00000090361.1"/>
    <property type="gene ID" value="ENSHHUG00000050348.1"/>
</dbReference>
<dbReference type="InterPro" id="IPR016169">
    <property type="entry name" value="FAD-bd_PCMH_sub2"/>
</dbReference>
<evidence type="ECO:0000259" key="16">
    <source>
        <dbReference type="PROSITE" id="PS51387"/>
    </source>
</evidence>
<evidence type="ECO:0000256" key="14">
    <source>
        <dbReference type="PIRSR" id="PIRSR000127-3"/>
    </source>
</evidence>
<feature type="binding site" evidence="14">
    <location>
        <position position="29"/>
    </location>
    <ligand>
        <name>[2Fe-2S] cluster</name>
        <dbReference type="ChEBI" id="CHEBI:190135"/>
        <label>1</label>
    </ligand>
</feature>
<dbReference type="Proteomes" id="UP000314982">
    <property type="component" value="Unassembled WGS sequence"/>
</dbReference>
<reference evidence="18" key="1">
    <citation type="submission" date="2018-06" db="EMBL/GenBank/DDBJ databases">
        <title>Genome assembly of Danube salmon.</title>
        <authorList>
            <person name="Macqueen D.J."/>
            <person name="Gundappa M.K."/>
        </authorList>
    </citation>
    <scope>NUCLEOTIDE SEQUENCE [LARGE SCALE GENOMIC DNA]</scope>
</reference>
<evidence type="ECO:0000256" key="5">
    <source>
        <dbReference type="ARBA" id="ARBA00022714"/>
    </source>
</evidence>
<feature type="binding site" evidence="14">
    <location>
        <position position="644"/>
    </location>
    <ligand>
        <name>Mo-molybdopterin</name>
        <dbReference type="ChEBI" id="CHEBI:71302"/>
    </ligand>
    <ligandPart>
        <name>Mo</name>
        <dbReference type="ChEBI" id="CHEBI:28685"/>
    </ligandPart>
</feature>
<feature type="binding site" evidence="14">
    <location>
        <position position="789"/>
    </location>
    <ligand>
        <name>Mo-molybdopterin</name>
        <dbReference type="ChEBI" id="CHEBI:71302"/>
    </ligand>
    <ligandPart>
        <name>Mo</name>
        <dbReference type="ChEBI" id="CHEBI:28685"/>
    </ligandPart>
</feature>
<comment type="cofactor">
    <cofactor evidence="14">
        <name>[2Fe-2S] cluster</name>
        <dbReference type="ChEBI" id="CHEBI:190135"/>
    </cofactor>
    <text evidence="14">Binds 2 [2Fe-2S] clusters.</text>
</comment>
<evidence type="ECO:0000313" key="18">
    <source>
        <dbReference type="Proteomes" id="UP000314982"/>
    </source>
</evidence>
<dbReference type="Gene3D" id="1.10.150.120">
    <property type="entry name" value="[2Fe-2S]-binding domain"/>
    <property type="match status" value="1"/>
</dbReference>
<dbReference type="InterPro" id="IPR000674">
    <property type="entry name" value="Ald_Oxase/Xan_DH_a/b"/>
</dbReference>
<dbReference type="GeneTree" id="ENSGT00950000183114"/>
<feature type="binding site" evidence="14">
    <location>
        <position position="675"/>
    </location>
    <ligand>
        <name>Mo-molybdopterin</name>
        <dbReference type="ChEBI" id="CHEBI:71302"/>
    </ligand>
    <ligandPart>
        <name>Mo</name>
        <dbReference type="ChEBI" id="CHEBI:28685"/>
    </ligandPart>
</feature>
<dbReference type="Pfam" id="PF02738">
    <property type="entry name" value="MoCoBD_1"/>
    <property type="match status" value="1"/>
</dbReference>
<feature type="binding site" evidence="13">
    <location>
        <position position="791"/>
    </location>
    <ligand>
        <name>substrate</name>
    </ligand>
</feature>
<dbReference type="InterPro" id="IPR036884">
    <property type="entry name" value="2Fe-2S-bd_dom_sf"/>
</dbReference>
<dbReference type="SUPFAM" id="SSF56176">
    <property type="entry name" value="FAD-binding/transporter-associated domain-like"/>
    <property type="match status" value="1"/>
</dbReference>
<feature type="binding site" evidence="14">
    <location>
        <position position="94"/>
    </location>
    <ligand>
        <name>[2Fe-2S] cluster</name>
        <dbReference type="ChEBI" id="CHEBI:190135"/>
        <label>2</label>
    </ligand>
</feature>
<evidence type="ECO:0000256" key="13">
    <source>
        <dbReference type="PIRSR" id="PIRSR000127-2"/>
    </source>
</evidence>
<comment type="similarity">
    <text evidence="2">Belongs to the xanthine dehydrogenase family.</text>
</comment>
<reference evidence="17" key="2">
    <citation type="submission" date="2025-08" db="UniProtKB">
        <authorList>
            <consortium name="Ensembl"/>
        </authorList>
    </citation>
    <scope>IDENTIFICATION</scope>
</reference>
<comment type="cofactor">
    <cofactor evidence="11">
        <name>[2Fe-2S] cluster</name>
        <dbReference type="ChEBI" id="CHEBI:190135"/>
    </cofactor>
</comment>
<dbReference type="PIRSF" id="PIRSF000127">
    <property type="entry name" value="Xanthine_DH"/>
    <property type="match status" value="1"/>
</dbReference>
<feature type="binding site" evidence="14">
    <location>
        <position position="24"/>
    </location>
    <ligand>
        <name>[2Fe-2S] cluster</name>
        <dbReference type="ChEBI" id="CHEBI:190135"/>
        <label>1</label>
    </ligand>
</feature>
<dbReference type="FunFam" id="1.10.150.120:FF:000001">
    <property type="entry name" value="Aldehyde oxidase 1"/>
    <property type="match status" value="1"/>
</dbReference>
<evidence type="ECO:0000256" key="1">
    <source>
        <dbReference type="ARBA" id="ARBA00001974"/>
    </source>
</evidence>
<dbReference type="Pfam" id="PF20256">
    <property type="entry name" value="MoCoBD_2"/>
    <property type="match status" value="1"/>
</dbReference>
<comment type="cofactor">
    <cofactor evidence="14">
        <name>Mo-molybdopterin</name>
        <dbReference type="ChEBI" id="CHEBI:71302"/>
    </cofactor>
    <text evidence="14">Binds 1 Mo-molybdopterin (Mo-MPT) cofactor per subunit.</text>
</comment>
<dbReference type="InterPro" id="IPR036010">
    <property type="entry name" value="2Fe-2S_ferredoxin-like_sf"/>
</dbReference>
<dbReference type="SUPFAM" id="SSF55447">
    <property type="entry name" value="CO dehydrogenase flavoprotein C-terminal domain-like"/>
    <property type="match status" value="1"/>
</dbReference>
<evidence type="ECO:0000256" key="8">
    <source>
        <dbReference type="ARBA" id="ARBA00023002"/>
    </source>
</evidence>
<feature type="binding site" evidence="14">
    <location>
        <position position="957"/>
    </location>
    <ligand>
        <name>Mo-molybdopterin</name>
        <dbReference type="ChEBI" id="CHEBI:71302"/>
    </ligand>
    <ligandPart>
        <name>Mo</name>
        <dbReference type="ChEBI" id="CHEBI:28685"/>
    </ligandPart>
</feature>
<dbReference type="InterPro" id="IPR002346">
    <property type="entry name" value="Mopterin_DH_FAD-bd"/>
</dbReference>
<dbReference type="FunFam" id="3.30.365.10:FF:000004">
    <property type="entry name" value="Xanthine dehydrogenase oxidase"/>
    <property type="match status" value="1"/>
</dbReference>
<dbReference type="SUPFAM" id="SSF47741">
    <property type="entry name" value="CO dehydrogenase ISP C-domain like"/>
    <property type="match status" value="1"/>
</dbReference>
<keyword evidence="3 14" id="KW-0500">Molybdenum</keyword>
<reference evidence="17" key="3">
    <citation type="submission" date="2025-09" db="UniProtKB">
        <authorList>
            <consortium name="Ensembl"/>
        </authorList>
    </citation>
    <scope>IDENTIFICATION</scope>
</reference>
<feature type="signal peptide" evidence="15">
    <location>
        <begin position="1"/>
        <end position="25"/>
    </location>
</feature>
<dbReference type="InterPro" id="IPR036318">
    <property type="entry name" value="FAD-bd_PCMH-like_sf"/>
</dbReference>
<feature type="binding site" evidence="14">
    <location>
        <position position="54"/>
    </location>
    <ligand>
        <name>[2Fe-2S] cluster</name>
        <dbReference type="ChEBI" id="CHEBI:190135"/>
        <label>1</label>
    </ligand>
</feature>
<dbReference type="InterPro" id="IPR006058">
    <property type="entry name" value="2Fe2S_fd_BS"/>
</dbReference>
<dbReference type="SUPFAM" id="SSF54665">
    <property type="entry name" value="CO dehydrogenase molybdoprotein N-domain-like"/>
    <property type="match status" value="1"/>
</dbReference>
<dbReference type="Pfam" id="PF01799">
    <property type="entry name" value="Fer2_2"/>
    <property type="match status" value="1"/>
</dbReference>
<dbReference type="InterPro" id="IPR012675">
    <property type="entry name" value="Beta-grasp_dom_sf"/>
</dbReference>
<dbReference type="InterPro" id="IPR001041">
    <property type="entry name" value="2Fe-2S_ferredoxin-type"/>
</dbReference>
<proteinExistence type="inferred from homology"/>
<evidence type="ECO:0000256" key="3">
    <source>
        <dbReference type="ARBA" id="ARBA00022505"/>
    </source>
</evidence>
<feature type="domain" description="FAD-binding PCMH-type" evidence="16">
    <location>
        <begin position="209"/>
        <end position="391"/>
    </location>
</feature>
<evidence type="ECO:0000256" key="12">
    <source>
        <dbReference type="PIRSR" id="PIRSR000127-1"/>
    </source>
</evidence>
<organism evidence="17 18">
    <name type="scientific">Hucho hucho</name>
    <name type="common">huchen</name>
    <dbReference type="NCBI Taxonomy" id="62062"/>
    <lineage>
        <taxon>Eukaryota</taxon>
        <taxon>Metazoa</taxon>
        <taxon>Chordata</taxon>
        <taxon>Craniata</taxon>
        <taxon>Vertebrata</taxon>
        <taxon>Euteleostomi</taxon>
        <taxon>Actinopterygii</taxon>
        <taxon>Neopterygii</taxon>
        <taxon>Teleostei</taxon>
        <taxon>Protacanthopterygii</taxon>
        <taxon>Salmoniformes</taxon>
        <taxon>Salmonidae</taxon>
        <taxon>Salmoninae</taxon>
        <taxon>Hucho</taxon>
    </lineage>
</organism>
<dbReference type="Pfam" id="PF03450">
    <property type="entry name" value="CO_deh_flav_C"/>
    <property type="match status" value="1"/>
</dbReference>
<feature type="binding site" evidence="13">
    <location>
        <begin position="237"/>
        <end position="244"/>
    </location>
    <ligand>
        <name>FAD</name>
        <dbReference type="ChEBI" id="CHEBI:57692"/>
    </ligand>
</feature>
<dbReference type="PANTHER" id="PTHR45444:SF3">
    <property type="entry name" value="XANTHINE DEHYDROGENASE"/>
    <property type="match status" value="1"/>
</dbReference>
<evidence type="ECO:0000256" key="9">
    <source>
        <dbReference type="ARBA" id="ARBA00023004"/>
    </source>
</evidence>
<dbReference type="FunFam" id="3.30.365.10:FF:000001">
    <property type="entry name" value="Xanthine dehydrogenase oxidase"/>
    <property type="match status" value="1"/>
</dbReference>
<keyword evidence="4" id="KW-0285">Flavoprotein</keyword>
<dbReference type="InterPro" id="IPR016166">
    <property type="entry name" value="FAD-bd_PCMH"/>
</dbReference>
<evidence type="ECO:0000256" key="11">
    <source>
        <dbReference type="ARBA" id="ARBA00034078"/>
    </source>
</evidence>
<dbReference type="GO" id="GO:0005506">
    <property type="term" value="F:iron ion binding"/>
    <property type="evidence" value="ECO:0007669"/>
    <property type="project" value="InterPro"/>
</dbReference>
<sequence>MLSQNHLHVSLLYIVLLTGTKYGCGGGGCGACTVMVSRYDQLHNRVLHYTVNACLQPICTLHGSAVVTVEGIGSTKTKLHPVQERIAKAHGSQCGFCTPGMVMSMYTLLRNKPHPTMEDIREALGGNLCRCTGYRPIIDGFKTFCDVSNGCCQNGKNDCVLNKYLIPCQISDELFHMDNVLPLDPSQDLIFPPELMRMGKKRACGSLCFQGDRLKLISPVDLTNLLELKTEYPEAPVVVGNTTIGPNMQVKGIHHPLIIYAGRVSDLHTVTWGKDGVSVGAVCTLSSLKEEMEMAVREMEAERTRGYQALLQTLRCLAGKQIRNMATIGGNILSANPKYDLNSVLAALDCTLQVMSKGTITLNEELFTGFGKTALRPDEVLLSIDIPYSKPWEFVSAFRQAQRREFAFSIVNAGMKVVFKEGSNIVESLNIYYGGVGPTLVKVGRTCQKLVGRALGRCATQEAACRFSDHVSLFHFKTSDIDPSEALGMTGVVTFLSAGDVPGQNRRMWFNNPEELFAEEEVGYRTVPSHYHAQSVTCVGQIIGAVVAESREQARRAAQRVKVTYQDLLPVFFTIEEAIQHQSFFDPKRKLERGDMDKAFETVDQILEDEIYLGGQEHFYMETQGLIAVPKGENGELELFVASQHAAYTQEVVGITLGIDSNKITCHVRRLGGAFGGKVMKIASLSAITATAAVKTGRAVRCVLERGDDMLITSGRHPFLGQYKVGYNNDGTIMAADITYYSNGGCTLDESSFIMEKALLHMDNAYRIPNLRGRGLVCKTYLPSYTAFRGFGGPQGLMVMESVLHEVAVKCGLPPQKVREINMYREEECYTHHKQLFSPRDMLRCWDECLDKAGYHDRLQAIQQFNTYNRWKKRGISAVPMKFGVGFSKGFYNQGAALVNIYKDGSVLVAHGGTEMGQGINTKALQIAGRILKVPMSSIHIKETCTGNVPNAAPSAASFGTDAVGMAVKDACEKLMRRLKPVMENHPKYTWQQWIVEAYCQKVSLSATGFFLGPHTGVDWENSEGTAYYYFTFGACCSEVEIDCLTGDHKNLRTDIVMDVGESLNPALDIGQIEGGFVQGIGLYTIEELQFSPEGVLMTRGPSQYKIPALCDVPPQLNVHLLANAQNPHAIYNSKGIGEPPVFLASTIFFAIKEAVAAARRERGLGDSFPLSSPATAERIRMACEDQFTEMAPSPKKGTFKPWSINI</sequence>
<dbReference type="Gene3D" id="3.90.1170.50">
    <property type="entry name" value="Aldehyde oxidase/xanthine dehydrogenase, a/b hammerhead"/>
    <property type="match status" value="1"/>
</dbReference>
<dbReference type="Pfam" id="PF01315">
    <property type="entry name" value="Ald_Xan_dh_C"/>
    <property type="match status" value="1"/>
</dbReference>
<feature type="binding site" evidence="14">
    <location>
        <position position="131"/>
    </location>
    <ligand>
        <name>[2Fe-2S] cluster</name>
        <dbReference type="ChEBI" id="CHEBI:190135"/>
        <label>2</label>
    </ligand>
</feature>
<keyword evidence="9 14" id="KW-0408">Iron</keyword>
<dbReference type="GO" id="GO:0016491">
    <property type="term" value="F:oxidoreductase activity"/>
    <property type="evidence" value="ECO:0007669"/>
    <property type="project" value="UniProtKB-KW"/>
</dbReference>
<keyword evidence="5 14" id="KW-0001">2Fe-2S</keyword>
<evidence type="ECO:0000256" key="15">
    <source>
        <dbReference type="SAM" id="SignalP"/>
    </source>
</evidence>
<evidence type="ECO:0000256" key="6">
    <source>
        <dbReference type="ARBA" id="ARBA00022723"/>
    </source>
</evidence>
<feature type="binding site" evidence="14">
    <location>
        <position position="32"/>
    </location>
    <ligand>
        <name>[2Fe-2S] cluster</name>
        <dbReference type="ChEBI" id="CHEBI:190135"/>
        <label>1</label>
    </ligand>
</feature>
<evidence type="ECO:0000256" key="2">
    <source>
        <dbReference type="ARBA" id="ARBA00006849"/>
    </source>
</evidence>
<dbReference type="InterPro" id="IPR002888">
    <property type="entry name" value="2Fe-2S-bd"/>
</dbReference>
<dbReference type="Gene3D" id="3.30.390.50">
    <property type="entry name" value="CO dehydrogenase flavoprotein, C-terminal domain"/>
    <property type="match status" value="1"/>
</dbReference>
<dbReference type="PROSITE" id="PS51387">
    <property type="entry name" value="FAD_PCMH"/>
    <property type="match status" value="1"/>
</dbReference>
<dbReference type="SMART" id="SM01092">
    <property type="entry name" value="CO_deh_flav_C"/>
    <property type="match status" value="1"/>
</dbReference>
<dbReference type="Gene3D" id="3.30.365.10">
    <property type="entry name" value="Aldehyde oxidase/xanthine dehydrogenase, molybdopterin binding domain"/>
    <property type="match status" value="4"/>
</dbReference>
<evidence type="ECO:0000256" key="7">
    <source>
        <dbReference type="ARBA" id="ARBA00022827"/>
    </source>
</evidence>
<evidence type="ECO:0000256" key="10">
    <source>
        <dbReference type="ARBA" id="ARBA00023014"/>
    </source>
</evidence>
<evidence type="ECO:0000313" key="17">
    <source>
        <dbReference type="Ensembl" id="ENSHHUP00000090361.1"/>
    </source>
</evidence>
<keyword evidence="8" id="KW-0560">Oxidoreductase</keyword>
<feature type="binding site" evidence="13">
    <location>
        <position position="399"/>
    </location>
    <ligand>
        <name>FAD</name>
        <dbReference type="ChEBI" id="CHEBI:57692"/>
    </ligand>
</feature>
<feature type="binding site" evidence="13">
    <location>
        <position position="381"/>
    </location>
    <ligand>
        <name>FAD</name>
        <dbReference type="ChEBI" id="CHEBI:57692"/>
    </ligand>
</feature>
<dbReference type="SUPFAM" id="SSF54292">
    <property type="entry name" value="2Fe-2S ferredoxin-like"/>
    <property type="match status" value="1"/>
</dbReference>
<dbReference type="SMART" id="SM01008">
    <property type="entry name" value="Ald_Xan_dh_C"/>
    <property type="match status" value="1"/>
</dbReference>
<dbReference type="InterPro" id="IPR046867">
    <property type="entry name" value="AldOxase/xan_DH_MoCoBD2"/>
</dbReference>
<dbReference type="FunFam" id="3.30.365.10:FF:000003">
    <property type="entry name" value="Aldehyde oxidase 1"/>
    <property type="match status" value="1"/>
</dbReference>
<dbReference type="Pfam" id="PF00941">
    <property type="entry name" value="FAD_binding_5"/>
    <property type="match status" value="1"/>
</dbReference>
<dbReference type="InterPro" id="IPR037165">
    <property type="entry name" value="AldOxase/xan_DH_Mopterin-bd_sf"/>
</dbReference>
<keyword evidence="15" id="KW-0732">Signal</keyword>
<name>A0A4W5RK80_9TELE</name>
<dbReference type="PROSITE" id="PS00197">
    <property type="entry name" value="2FE2S_FER_1"/>
    <property type="match status" value="1"/>
</dbReference>
<dbReference type="InterPro" id="IPR016167">
    <property type="entry name" value="FAD-bd_PCMH_sub1"/>
</dbReference>
<accession>A0A4W5RK80</accession>